<dbReference type="RefSeq" id="WP_154621654.1">
    <property type="nucleotide sequence ID" value="NZ_CBCTNG010000008.1"/>
</dbReference>
<evidence type="ECO:0000256" key="6">
    <source>
        <dbReference type="ARBA" id="ARBA00022801"/>
    </source>
</evidence>
<dbReference type="GO" id="GO:0005886">
    <property type="term" value="C:plasma membrane"/>
    <property type="evidence" value="ECO:0007669"/>
    <property type="project" value="UniProtKB-SubCell"/>
</dbReference>
<keyword evidence="8 9" id="KW-0472">Membrane</keyword>
<accession>A0A6I2UZU2</accession>
<comment type="similarity">
    <text evidence="1 9 10">Belongs to the peptidase A8 family.</text>
</comment>
<dbReference type="Proteomes" id="UP000430222">
    <property type="component" value="Unassembled WGS sequence"/>
</dbReference>
<proteinExistence type="inferred from homology"/>
<comment type="function">
    <text evidence="9">This protein specifically catalyzes the removal of signal peptides from prolipoproteins.</text>
</comment>
<feature type="active site" evidence="9">
    <location>
        <position position="110"/>
    </location>
</feature>
<evidence type="ECO:0000256" key="9">
    <source>
        <dbReference type="HAMAP-Rule" id="MF_00161"/>
    </source>
</evidence>
<keyword evidence="5 9" id="KW-0064">Aspartyl protease</keyword>
<feature type="transmembrane region" description="Helical" evidence="9">
    <location>
        <begin position="57"/>
        <end position="75"/>
    </location>
</feature>
<keyword evidence="3 9" id="KW-0645">Protease</keyword>
<evidence type="ECO:0000256" key="8">
    <source>
        <dbReference type="ARBA" id="ARBA00023136"/>
    </source>
</evidence>
<evidence type="ECO:0000256" key="4">
    <source>
        <dbReference type="ARBA" id="ARBA00022692"/>
    </source>
</evidence>
<gene>
    <name evidence="9 11" type="primary">lspA</name>
    <name evidence="11" type="ORF">FYJ78_12060</name>
</gene>
<comment type="pathway">
    <text evidence="9">Protein modification; lipoprotein biosynthesis (signal peptide cleavage).</text>
</comment>
<keyword evidence="2 9" id="KW-1003">Cell membrane</keyword>
<evidence type="ECO:0000313" key="12">
    <source>
        <dbReference type="Proteomes" id="UP000430222"/>
    </source>
</evidence>
<dbReference type="PANTHER" id="PTHR33695">
    <property type="entry name" value="LIPOPROTEIN SIGNAL PEPTIDASE"/>
    <property type="match status" value="1"/>
</dbReference>
<organism evidence="11 12">
    <name type="scientific">Selenomonas montiformis</name>
    <dbReference type="NCBI Taxonomy" id="2652285"/>
    <lineage>
        <taxon>Bacteria</taxon>
        <taxon>Bacillati</taxon>
        <taxon>Bacillota</taxon>
        <taxon>Negativicutes</taxon>
        <taxon>Selenomonadales</taxon>
        <taxon>Selenomonadaceae</taxon>
        <taxon>Selenomonas</taxon>
    </lineage>
</organism>
<dbReference type="GO" id="GO:0004190">
    <property type="term" value="F:aspartic-type endopeptidase activity"/>
    <property type="evidence" value="ECO:0007669"/>
    <property type="project" value="UniProtKB-UniRule"/>
</dbReference>
<keyword evidence="7 9" id="KW-1133">Transmembrane helix</keyword>
<dbReference type="PRINTS" id="PR00781">
    <property type="entry name" value="LIPOSIGPTASE"/>
</dbReference>
<dbReference type="UniPathway" id="UPA00665"/>
<evidence type="ECO:0000256" key="5">
    <source>
        <dbReference type="ARBA" id="ARBA00022750"/>
    </source>
</evidence>
<evidence type="ECO:0000313" key="11">
    <source>
        <dbReference type="EMBL" id="MSV25885.1"/>
    </source>
</evidence>
<evidence type="ECO:0000256" key="7">
    <source>
        <dbReference type="ARBA" id="ARBA00022989"/>
    </source>
</evidence>
<evidence type="ECO:0000256" key="2">
    <source>
        <dbReference type="ARBA" id="ARBA00022475"/>
    </source>
</evidence>
<dbReference type="InterPro" id="IPR001872">
    <property type="entry name" value="Peptidase_A8"/>
</dbReference>
<comment type="subcellular location">
    <subcellularLocation>
        <location evidence="9">Cell membrane</location>
        <topology evidence="9">Multi-pass membrane protein</topology>
    </subcellularLocation>
</comment>
<keyword evidence="4 9" id="KW-0812">Transmembrane</keyword>
<dbReference type="GO" id="GO:0006508">
    <property type="term" value="P:proteolysis"/>
    <property type="evidence" value="ECO:0007669"/>
    <property type="project" value="UniProtKB-KW"/>
</dbReference>
<comment type="caution">
    <text evidence="11">The sequence shown here is derived from an EMBL/GenBank/DDBJ whole genome shotgun (WGS) entry which is preliminary data.</text>
</comment>
<sequence>MACFLFFILLVLDQLSKCFIRMYMIPGESIPIVSGIFHITYVLNPGAAFGMLAHQRWFFILAGLFLIGVFFRFYPYWKRQCVWFRYGCISLLSGAVGNLADRVQNGLVVDFMDFRIWPVFNLADMAIVFGVASMIYAILFRMKEGEN</sequence>
<dbReference type="EMBL" id="VUNL01000018">
    <property type="protein sequence ID" value="MSV25885.1"/>
    <property type="molecule type" value="Genomic_DNA"/>
</dbReference>
<evidence type="ECO:0000256" key="3">
    <source>
        <dbReference type="ARBA" id="ARBA00022670"/>
    </source>
</evidence>
<dbReference type="PANTHER" id="PTHR33695:SF1">
    <property type="entry name" value="LIPOPROTEIN SIGNAL PEPTIDASE"/>
    <property type="match status" value="1"/>
</dbReference>
<dbReference type="NCBIfam" id="TIGR00077">
    <property type="entry name" value="lspA"/>
    <property type="match status" value="1"/>
</dbReference>
<feature type="transmembrane region" description="Helical" evidence="9">
    <location>
        <begin position="120"/>
        <end position="140"/>
    </location>
</feature>
<keyword evidence="12" id="KW-1185">Reference proteome</keyword>
<dbReference type="EC" id="3.4.23.36" evidence="9"/>
<evidence type="ECO:0000256" key="1">
    <source>
        <dbReference type="ARBA" id="ARBA00006139"/>
    </source>
</evidence>
<name>A0A6I2UZU2_9FIRM</name>
<dbReference type="Pfam" id="PF01252">
    <property type="entry name" value="Peptidase_A8"/>
    <property type="match status" value="1"/>
</dbReference>
<comment type="caution">
    <text evidence="9">Lacks conserved residue(s) required for the propagation of feature annotation.</text>
</comment>
<feature type="transmembrane region" description="Helical" evidence="9">
    <location>
        <begin position="82"/>
        <end position="100"/>
    </location>
</feature>
<feature type="active site" evidence="9">
    <location>
        <position position="124"/>
    </location>
</feature>
<protein>
    <recommendedName>
        <fullName evidence="9">Lipoprotein signal peptidase</fullName>
        <ecNumber evidence="9">3.4.23.36</ecNumber>
    </recommendedName>
    <alternativeName>
        <fullName evidence="9">Prolipoprotein signal peptidase</fullName>
    </alternativeName>
    <alternativeName>
        <fullName evidence="9">Signal peptidase II</fullName>
        <shortName evidence="9">SPase II</shortName>
    </alternativeName>
</protein>
<keyword evidence="6 9" id="KW-0378">Hydrolase</keyword>
<reference evidence="11 12" key="1">
    <citation type="submission" date="2019-08" db="EMBL/GenBank/DDBJ databases">
        <title>In-depth cultivation of the pig gut microbiome towards novel bacterial diversity and tailored functional studies.</title>
        <authorList>
            <person name="Wylensek D."/>
            <person name="Hitch T.C.A."/>
            <person name="Clavel T."/>
        </authorList>
    </citation>
    <scope>NUCLEOTIDE SEQUENCE [LARGE SCALE GENOMIC DNA]</scope>
    <source>
        <strain evidence="12">WCA-380-WT-3B3</strain>
    </source>
</reference>
<dbReference type="AlphaFoldDB" id="A0A6I2UZU2"/>
<dbReference type="HAMAP" id="MF_00161">
    <property type="entry name" value="LspA"/>
    <property type="match status" value="1"/>
</dbReference>
<evidence type="ECO:0000256" key="10">
    <source>
        <dbReference type="RuleBase" id="RU004181"/>
    </source>
</evidence>
<comment type="catalytic activity">
    <reaction evidence="9">
        <text>Release of signal peptides from bacterial membrane prolipoproteins. Hydrolyzes -Xaa-Yaa-Zaa-|-(S,diacylglyceryl)Cys-, in which Xaa is hydrophobic (preferably Leu), and Yaa (Ala or Ser) and Zaa (Gly or Ala) have small, neutral side chains.</text>
        <dbReference type="EC" id="3.4.23.36"/>
    </reaction>
</comment>